<dbReference type="Proteomes" id="UP001205998">
    <property type="component" value="Unassembled WGS sequence"/>
</dbReference>
<gene>
    <name evidence="2" type="ORF">C0J50_15237</name>
</gene>
<protein>
    <submittedName>
        <fullName evidence="2">Uncharacterized protein</fullName>
    </submittedName>
</protein>
<keyword evidence="1" id="KW-0472">Membrane</keyword>
<accession>A0AAD5FRF1</accession>
<evidence type="ECO:0000313" key="2">
    <source>
        <dbReference type="EMBL" id="KAI5625122.1"/>
    </source>
</evidence>
<keyword evidence="1" id="KW-0812">Transmembrane</keyword>
<keyword evidence="1" id="KW-1133">Transmembrane helix</keyword>
<proteinExistence type="predicted"/>
<organism evidence="2 3">
    <name type="scientific">Silurus asotus</name>
    <name type="common">Amur catfish</name>
    <name type="synonym">Parasilurus asotus</name>
    <dbReference type="NCBI Taxonomy" id="30991"/>
    <lineage>
        <taxon>Eukaryota</taxon>
        <taxon>Metazoa</taxon>
        <taxon>Chordata</taxon>
        <taxon>Craniata</taxon>
        <taxon>Vertebrata</taxon>
        <taxon>Euteleostomi</taxon>
        <taxon>Actinopterygii</taxon>
        <taxon>Neopterygii</taxon>
        <taxon>Teleostei</taxon>
        <taxon>Ostariophysi</taxon>
        <taxon>Siluriformes</taxon>
        <taxon>Siluridae</taxon>
        <taxon>Silurus</taxon>
    </lineage>
</organism>
<comment type="caution">
    <text evidence="2">The sequence shown here is derived from an EMBL/GenBank/DDBJ whole genome shotgun (WGS) entry which is preliminary data.</text>
</comment>
<keyword evidence="3" id="KW-1185">Reference proteome</keyword>
<feature type="transmembrane region" description="Helical" evidence="1">
    <location>
        <begin position="55"/>
        <end position="77"/>
    </location>
</feature>
<dbReference type="AlphaFoldDB" id="A0AAD5FRF1"/>
<reference evidence="2" key="1">
    <citation type="submission" date="2018-07" db="EMBL/GenBank/DDBJ databases">
        <title>Comparative genomics of catfishes provides insights into carnivory and benthic adaptation.</title>
        <authorList>
            <person name="Zhang Y."/>
            <person name="Wang D."/>
            <person name="Peng Z."/>
            <person name="Zheng S."/>
            <person name="Shao F."/>
            <person name="Tao W."/>
        </authorList>
    </citation>
    <scope>NUCLEOTIDE SEQUENCE</scope>
    <source>
        <strain evidence="2">Chongqing</strain>
    </source>
</reference>
<evidence type="ECO:0000313" key="3">
    <source>
        <dbReference type="Proteomes" id="UP001205998"/>
    </source>
</evidence>
<name>A0AAD5FRF1_SILAS</name>
<dbReference type="EMBL" id="MU551567">
    <property type="protein sequence ID" value="KAI5625122.1"/>
    <property type="molecule type" value="Genomic_DNA"/>
</dbReference>
<evidence type="ECO:0000256" key="1">
    <source>
        <dbReference type="SAM" id="Phobius"/>
    </source>
</evidence>
<sequence>MPPASVTERTAGQFPTQFVGNSDGLVPQHMKHMPSTESPPTVNCKTAASQACWEINVVLVLMVLAGFLILALFYCVFHLLHKLHLVQAGNALEYFGFYHMANYSLKQIYEPPGLASVDTDRTPEEVPSCSPPPTVVPNHPLIPSLLHSPPPLLSQPPSAVPLPHPIIYTTPPSPQSDAEVYSRIGNLRPSRLSSVSQTQVVLFEHSSL</sequence>